<accession>F8PXK2</accession>
<evidence type="ECO:0000313" key="4">
    <source>
        <dbReference type="Proteomes" id="UP000008063"/>
    </source>
</evidence>
<evidence type="ECO:0000259" key="2">
    <source>
        <dbReference type="Pfam" id="PF01636"/>
    </source>
</evidence>
<keyword evidence="4" id="KW-1185">Reference proteome</keyword>
<feature type="compositionally biased region" description="Polar residues" evidence="1">
    <location>
        <begin position="394"/>
        <end position="404"/>
    </location>
</feature>
<proteinExistence type="predicted"/>
<dbReference type="OrthoDB" id="10003767at2759"/>
<dbReference type="PANTHER" id="PTHR21310">
    <property type="entry name" value="AMINOGLYCOSIDE PHOSPHOTRANSFERASE-RELATED-RELATED"/>
    <property type="match status" value="1"/>
</dbReference>
<gene>
    <name evidence="3" type="ORF">SERLA73DRAFT_73235</name>
</gene>
<dbReference type="InParanoid" id="F8PXK2"/>
<dbReference type="InterPro" id="IPR051678">
    <property type="entry name" value="AGP_Transferase"/>
</dbReference>
<evidence type="ECO:0000256" key="1">
    <source>
        <dbReference type="SAM" id="MobiDB-lite"/>
    </source>
</evidence>
<name>F8PXK2_SERL3</name>
<evidence type="ECO:0000313" key="3">
    <source>
        <dbReference type="EMBL" id="EGN98615.1"/>
    </source>
</evidence>
<dbReference type="EMBL" id="GL945480">
    <property type="protein sequence ID" value="EGN98615.1"/>
    <property type="molecule type" value="Genomic_DNA"/>
</dbReference>
<dbReference type="OMA" id="ETTILEW"/>
<reference evidence="4" key="1">
    <citation type="journal article" date="2011" name="Science">
        <title>The plant cell wall-decomposing machinery underlies the functional diversity of forest fungi.</title>
        <authorList>
            <person name="Eastwood D.C."/>
            <person name="Floudas D."/>
            <person name="Binder M."/>
            <person name="Majcherczyk A."/>
            <person name="Schneider P."/>
            <person name="Aerts A."/>
            <person name="Asiegbu F.O."/>
            <person name="Baker S.E."/>
            <person name="Barry K."/>
            <person name="Bendiksby M."/>
            <person name="Blumentritt M."/>
            <person name="Coutinho P.M."/>
            <person name="Cullen D."/>
            <person name="de Vries R.P."/>
            <person name="Gathman A."/>
            <person name="Goodell B."/>
            <person name="Henrissat B."/>
            <person name="Ihrmark K."/>
            <person name="Kauserud H."/>
            <person name="Kohler A."/>
            <person name="LaButti K."/>
            <person name="Lapidus A."/>
            <person name="Lavin J.L."/>
            <person name="Lee Y.-H."/>
            <person name="Lindquist E."/>
            <person name="Lilly W."/>
            <person name="Lucas S."/>
            <person name="Morin E."/>
            <person name="Murat C."/>
            <person name="Oguiza J.A."/>
            <person name="Park J."/>
            <person name="Pisabarro A.G."/>
            <person name="Riley R."/>
            <person name="Rosling A."/>
            <person name="Salamov A."/>
            <person name="Schmidt O."/>
            <person name="Schmutz J."/>
            <person name="Skrede I."/>
            <person name="Stenlid J."/>
            <person name="Wiebenga A."/>
            <person name="Xie X."/>
            <person name="Kuees U."/>
            <person name="Hibbett D.S."/>
            <person name="Hoffmeister D."/>
            <person name="Hoegberg N."/>
            <person name="Martin F."/>
            <person name="Grigoriev I.V."/>
            <person name="Watkinson S.C."/>
        </authorList>
    </citation>
    <scope>NUCLEOTIDE SEQUENCE [LARGE SCALE GENOMIC DNA]</scope>
    <source>
        <strain evidence="4">strain S7.3</strain>
    </source>
</reference>
<organism evidence="4">
    <name type="scientific">Serpula lacrymans var. lacrymans (strain S7.3)</name>
    <name type="common">Dry rot fungus</name>
    <dbReference type="NCBI Taxonomy" id="936435"/>
    <lineage>
        <taxon>Eukaryota</taxon>
        <taxon>Fungi</taxon>
        <taxon>Dikarya</taxon>
        <taxon>Basidiomycota</taxon>
        <taxon>Agaricomycotina</taxon>
        <taxon>Agaricomycetes</taxon>
        <taxon>Agaricomycetidae</taxon>
        <taxon>Boletales</taxon>
        <taxon>Coniophorineae</taxon>
        <taxon>Serpulaceae</taxon>
        <taxon>Serpula</taxon>
    </lineage>
</organism>
<sequence>MSSTIPLVYNHAGQQIHRDNITGPLADWSQGQLISTERQSLLNAIKKSIGRQVCETKSEMKGKDANMTLEAVLDDFSCVYVEQRHTFSNKSGEAWSLRKFQSQVNAMQWLTIHSTIPVPRLLSVTRSNAEYPHDFLVMDKSSGNTVTRMYGLLSATSKEDLVRSYANIVLELYRLPVPHKIGSISPGSTPNALEVIPKLGKRSDLGAPRVFETLEQYLKYLFSVKRRAFTLTKHDAIGEKDDTGSVFSAQSTISELGIHIRKLLLSYDSPCLRRFVLMHDHLDETNILTDDHGRITSILGWGSHSIQPAILAAEYPSWLSYSGVNDPQFAPTSKWWIEGAEESARLRRLFEEIVKERDPEYHQALTQGSVIRAAVGWLMDIRDDPACSRMRGWTQKTFGPSSSKPPVLDDSQCHIS</sequence>
<dbReference type="PANTHER" id="PTHR21310:SF13">
    <property type="entry name" value="AMINOGLYCOSIDE PHOSPHOTRANSFERASE DOMAIN-CONTAINING PROTEIN"/>
    <property type="match status" value="1"/>
</dbReference>
<feature type="domain" description="Aminoglycoside phosphotransferase" evidence="2">
    <location>
        <begin position="94"/>
        <end position="306"/>
    </location>
</feature>
<protein>
    <recommendedName>
        <fullName evidence="2">Aminoglycoside phosphotransferase domain-containing protein</fullName>
    </recommendedName>
</protein>
<feature type="region of interest" description="Disordered" evidence="1">
    <location>
        <begin position="393"/>
        <end position="416"/>
    </location>
</feature>
<dbReference type="InterPro" id="IPR002575">
    <property type="entry name" value="Aminoglycoside_PTrfase"/>
</dbReference>
<dbReference type="AlphaFoldDB" id="F8PXK2"/>
<dbReference type="HOGENOM" id="CLU_719824_0_0_1"/>
<dbReference type="Proteomes" id="UP000008063">
    <property type="component" value="Unassembled WGS sequence"/>
</dbReference>
<dbReference type="Pfam" id="PF01636">
    <property type="entry name" value="APH"/>
    <property type="match status" value="1"/>
</dbReference>